<dbReference type="AlphaFoldDB" id="A0A425B3F9"/>
<proteinExistence type="predicted"/>
<sequence>MFDKQARFRVGEFDGEKECAAGNEVSAITRHRIFVFGLSVGEGMACCLRFLTSLKLALSDDIGGRLKALASTKLKVETANRQSSNRVRAYRTHPTR</sequence>
<dbReference type="Proteomes" id="UP000283666">
    <property type="component" value="Unassembled WGS sequence"/>
</dbReference>
<dbReference type="EMBL" id="NWZY01000009">
    <property type="protein sequence ID" value="RQK79436.1"/>
    <property type="molecule type" value="Genomic_DNA"/>
</dbReference>
<protein>
    <submittedName>
        <fullName evidence="1">Uncharacterized protein</fullName>
    </submittedName>
</protein>
<evidence type="ECO:0000313" key="1">
    <source>
        <dbReference type="EMBL" id="RQK79436.1"/>
    </source>
</evidence>
<gene>
    <name evidence="1" type="ORF">COH52_04470</name>
</gene>
<name>A0A425B3F9_NEIME</name>
<reference evidence="1 2" key="1">
    <citation type="submission" date="2017-09" db="EMBL/GenBank/DDBJ databases">
        <title>Phenotypic and genotypic characterization of Colombian isolates of Neisseria meningitidis recovered from invasive disease.</title>
        <authorList>
            <person name="Duarte C."/>
            <person name="Gabastou J.M."/>
            <person name="Moreno J."/>
        </authorList>
    </citation>
    <scope>NUCLEOTIDE SEQUENCE [LARGE SCALE GENOMIC DNA]</scope>
    <source>
        <strain evidence="1 2">INS-Nm1012</strain>
    </source>
</reference>
<organism evidence="1 2">
    <name type="scientific">Neisseria meningitidis</name>
    <dbReference type="NCBI Taxonomy" id="487"/>
    <lineage>
        <taxon>Bacteria</taxon>
        <taxon>Pseudomonadati</taxon>
        <taxon>Pseudomonadota</taxon>
        <taxon>Betaproteobacteria</taxon>
        <taxon>Neisseriales</taxon>
        <taxon>Neisseriaceae</taxon>
        <taxon>Neisseria</taxon>
    </lineage>
</organism>
<evidence type="ECO:0000313" key="2">
    <source>
        <dbReference type="Proteomes" id="UP000283666"/>
    </source>
</evidence>
<dbReference type="RefSeq" id="WP_079457432.1">
    <property type="nucleotide sequence ID" value="NZ_FESN01000004.1"/>
</dbReference>
<accession>A0A425B3F9</accession>
<comment type="caution">
    <text evidence="1">The sequence shown here is derived from an EMBL/GenBank/DDBJ whole genome shotgun (WGS) entry which is preliminary data.</text>
</comment>